<protein>
    <recommendedName>
        <fullName evidence="3">SbsA Ig-like domain-containing protein</fullName>
    </recommendedName>
</protein>
<organism evidence="1 2">
    <name type="scientific">Brevibacillus reuszeri</name>
    <dbReference type="NCBI Taxonomy" id="54915"/>
    <lineage>
        <taxon>Bacteria</taxon>
        <taxon>Bacillati</taxon>
        <taxon>Bacillota</taxon>
        <taxon>Bacilli</taxon>
        <taxon>Bacillales</taxon>
        <taxon>Paenibacillaceae</taxon>
        <taxon>Brevibacillus</taxon>
    </lineage>
</organism>
<evidence type="ECO:0008006" key="3">
    <source>
        <dbReference type="Google" id="ProtNLM"/>
    </source>
</evidence>
<name>A0ABQ0TXW3_9BACL</name>
<proteinExistence type="predicted"/>
<keyword evidence="2" id="KW-1185">Reference proteome</keyword>
<reference evidence="1 2" key="1">
    <citation type="submission" date="2019-06" db="EMBL/GenBank/DDBJ databases">
        <title>Whole genome shotgun sequence of Brevibacillus reuszeri NBRC 15719.</title>
        <authorList>
            <person name="Hosoyama A."/>
            <person name="Uohara A."/>
            <person name="Ohji S."/>
            <person name="Ichikawa N."/>
        </authorList>
    </citation>
    <scope>NUCLEOTIDE SEQUENCE [LARGE SCALE GENOMIC DNA]</scope>
    <source>
        <strain evidence="1 2">NBRC 15719</strain>
    </source>
</reference>
<accession>A0ABQ0TXW3</accession>
<sequence>MINFTFSKPVGATSVVLQQSQEDGVWNDLTFPLDANSTTASAPAFIGTPVKYRLLIVGGSKAGYSNEITVTALPPV</sequence>
<gene>
    <name evidence="1" type="ORF">BRE01_63160</name>
</gene>
<dbReference type="Proteomes" id="UP000319578">
    <property type="component" value="Unassembled WGS sequence"/>
</dbReference>
<evidence type="ECO:0000313" key="2">
    <source>
        <dbReference type="Proteomes" id="UP000319578"/>
    </source>
</evidence>
<evidence type="ECO:0000313" key="1">
    <source>
        <dbReference type="EMBL" id="GED72614.1"/>
    </source>
</evidence>
<comment type="caution">
    <text evidence="1">The sequence shown here is derived from an EMBL/GenBank/DDBJ whole genome shotgun (WGS) entry which is preliminary data.</text>
</comment>
<dbReference type="EMBL" id="BJON01000032">
    <property type="protein sequence ID" value="GED72614.1"/>
    <property type="molecule type" value="Genomic_DNA"/>
</dbReference>